<keyword evidence="2 3" id="KW-0040">ANK repeat</keyword>
<dbReference type="PROSITE" id="PS50297">
    <property type="entry name" value="ANK_REP_REGION"/>
    <property type="match status" value="1"/>
</dbReference>
<proteinExistence type="predicted"/>
<dbReference type="EMBL" id="CAJNJA010007783">
    <property type="protein sequence ID" value="CAE7228940.1"/>
    <property type="molecule type" value="Genomic_DNA"/>
</dbReference>
<evidence type="ECO:0000256" key="3">
    <source>
        <dbReference type="PROSITE-ProRule" id="PRU00023"/>
    </source>
</evidence>
<reference evidence="4" key="1">
    <citation type="submission" date="2021-02" db="EMBL/GenBank/DDBJ databases">
        <authorList>
            <person name="Dougan E. K."/>
            <person name="Rhodes N."/>
            <person name="Thang M."/>
            <person name="Chan C."/>
        </authorList>
    </citation>
    <scope>NUCLEOTIDE SEQUENCE</scope>
</reference>
<evidence type="ECO:0000313" key="5">
    <source>
        <dbReference type="Proteomes" id="UP000601435"/>
    </source>
</evidence>
<dbReference type="SUPFAM" id="SSF48403">
    <property type="entry name" value="Ankyrin repeat"/>
    <property type="match status" value="1"/>
</dbReference>
<dbReference type="OrthoDB" id="443079at2759"/>
<dbReference type="InterPro" id="IPR002110">
    <property type="entry name" value="Ankyrin_rpt"/>
</dbReference>
<dbReference type="SMART" id="SM00248">
    <property type="entry name" value="ANK"/>
    <property type="match status" value="4"/>
</dbReference>
<feature type="non-terminal residue" evidence="4">
    <location>
        <position position="184"/>
    </location>
</feature>
<name>A0A812KL63_9DINO</name>
<dbReference type="Pfam" id="PF12796">
    <property type="entry name" value="Ank_2"/>
    <property type="match status" value="1"/>
</dbReference>
<dbReference type="InterPro" id="IPR050745">
    <property type="entry name" value="Multifunctional_regulatory"/>
</dbReference>
<evidence type="ECO:0000256" key="1">
    <source>
        <dbReference type="ARBA" id="ARBA00022737"/>
    </source>
</evidence>
<evidence type="ECO:0000256" key="2">
    <source>
        <dbReference type="ARBA" id="ARBA00023043"/>
    </source>
</evidence>
<dbReference type="InterPro" id="IPR036770">
    <property type="entry name" value="Ankyrin_rpt-contain_sf"/>
</dbReference>
<dbReference type="Gene3D" id="1.25.40.20">
    <property type="entry name" value="Ankyrin repeat-containing domain"/>
    <property type="match status" value="1"/>
</dbReference>
<dbReference type="PANTHER" id="PTHR24189:SF50">
    <property type="entry name" value="ANKYRIN REPEAT AND SOCS BOX PROTEIN 2"/>
    <property type="match status" value="1"/>
</dbReference>
<gene>
    <name evidence="4" type="primary">TANC1</name>
    <name evidence="4" type="ORF">SNEC2469_LOCUS3412</name>
</gene>
<protein>
    <submittedName>
        <fullName evidence="4">TANC1 protein</fullName>
    </submittedName>
</protein>
<dbReference type="AlphaFoldDB" id="A0A812KL63"/>
<keyword evidence="1" id="KW-0677">Repeat</keyword>
<dbReference type="PROSITE" id="PS50088">
    <property type="entry name" value="ANK_REPEAT"/>
    <property type="match status" value="2"/>
</dbReference>
<evidence type="ECO:0000313" key="4">
    <source>
        <dbReference type="EMBL" id="CAE7228940.1"/>
    </source>
</evidence>
<keyword evidence="5" id="KW-1185">Reference proteome</keyword>
<dbReference type="GO" id="GO:0005634">
    <property type="term" value="C:nucleus"/>
    <property type="evidence" value="ECO:0007669"/>
    <property type="project" value="TreeGrafter"/>
</dbReference>
<sequence>DWAAGNGHMECVDLLLTVDAGYALKATRRDGRGPFHWAAQGGHNSILRRLLQCKVHPDARTTAGVTMMMFASYGGRIETCDFLLRQRADLWLQNAYGCDAGHFAAMGGGVAMCQWLLQQGMCFTRPQRSGHTALDKAMEFGQEDVINYLARAGAGVEESKRQSSGYWDASTRRSVLCEEQVRDW</sequence>
<feature type="repeat" description="ANK" evidence="3">
    <location>
        <begin position="30"/>
        <end position="62"/>
    </location>
</feature>
<dbReference type="Pfam" id="PF13637">
    <property type="entry name" value="Ank_4"/>
    <property type="match status" value="1"/>
</dbReference>
<dbReference type="PANTHER" id="PTHR24189">
    <property type="entry name" value="MYOTROPHIN"/>
    <property type="match status" value="1"/>
</dbReference>
<accession>A0A812KL63</accession>
<comment type="caution">
    <text evidence="4">The sequence shown here is derived from an EMBL/GenBank/DDBJ whole genome shotgun (WGS) entry which is preliminary data.</text>
</comment>
<feature type="repeat" description="ANK" evidence="3">
    <location>
        <begin position="129"/>
        <end position="161"/>
    </location>
</feature>
<organism evidence="4 5">
    <name type="scientific">Symbiodinium necroappetens</name>
    <dbReference type="NCBI Taxonomy" id="1628268"/>
    <lineage>
        <taxon>Eukaryota</taxon>
        <taxon>Sar</taxon>
        <taxon>Alveolata</taxon>
        <taxon>Dinophyceae</taxon>
        <taxon>Suessiales</taxon>
        <taxon>Symbiodiniaceae</taxon>
        <taxon>Symbiodinium</taxon>
    </lineage>
</organism>
<dbReference type="Proteomes" id="UP000601435">
    <property type="component" value="Unassembled WGS sequence"/>
</dbReference>
<dbReference type="GO" id="GO:0005737">
    <property type="term" value="C:cytoplasm"/>
    <property type="evidence" value="ECO:0007669"/>
    <property type="project" value="TreeGrafter"/>
</dbReference>